<dbReference type="RefSeq" id="WP_091973684.1">
    <property type="nucleotide sequence ID" value="NZ_FODF01000001.1"/>
</dbReference>
<dbReference type="PANTHER" id="PTHR40459">
    <property type="entry name" value="CONSERVED HYPOTHETICAL ALANINE AND LEUCINE RICH PROTEIN"/>
    <property type="match status" value="1"/>
</dbReference>
<dbReference type="InterPro" id="IPR018931">
    <property type="entry name" value="DUF2520"/>
</dbReference>
<feature type="domain" description="DUF2520" evidence="2">
    <location>
        <begin position="136"/>
        <end position="266"/>
    </location>
</feature>
<evidence type="ECO:0000259" key="1">
    <source>
        <dbReference type="Pfam" id="PF10727"/>
    </source>
</evidence>
<dbReference type="Pfam" id="PF10727">
    <property type="entry name" value="Rossmann-like"/>
    <property type="match status" value="1"/>
</dbReference>
<dbReference type="InterPro" id="IPR008927">
    <property type="entry name" value="6-PGluconate_DH-like_C_sf"/>
</dbReference>
<keyword evidence="4" id="KW-1185">Reference proteome</keyword>
<dbReference type="SUPFAM" id="SSF48179">
    <property type="entry name" value="6-phosphogluconate dehydrogenase C-terminal domain-like"/>
    <property type="match status" value="1"/>
</dbReference>
<name>A0A1H8EX97_9FIRM</name>
<dbReference type="AlphaFoldDB" id="A0A1H8EX97"/>
<dbReference type="PANTHER" id="PTHR40459:SF1">
    <property type="entry name" value="CONSERVED HYPOTHETICAL ALANINE AND LEUCINE RICH PROTEIN"/>
    <property type="match status" value="1"/>
</dbReference>
<gene>
    <name evidence="3" type="ORF">SAMN05216454_101280</name>
</gene>
<dbReference type="InterPro" id="IPR036291">
    <property type="entry name" value="NAD(P)-bd_dom_sf"/>
</dbReference>
<dbReference type="InterPro" id="IPR019665">
    <property type="entry name" value="OxRdtase/DH_put_Rossmann_dom"/>
</dbReference>
<organism evidence="3 4">
    <name type="scientific">Peptostreptococcus russellii</name>
    <dbReference type="NCBI Taxonomy" id="215200"/>
    <lineage>
        <taxon>Bacteria</taxon>
        <taxon>Bacillati</taxon>
        <taxon>Bacillota</taxon>
        <taxon>Clostridia</taxon>
        <taxon>Peptostreptococcales</taxon>
        <taxon>Peptostreptococcaceae</taxon>
        <taxon>Peptostreptococcus</taxon>
    </lineage>
</organism>
<dbReference type="EMBL" id="FODF01000001">
    <property type="protein sequence ID" value="SEN24020.1"/>
    <property type="molecule type" value="Genomic_DNA"/>
</dbReference>
<dbReference type="Proteomes" id="UP000199512">
    <property type="component" value="Unassembled WGS sequence"/>
</dbReference>
<dbReference type="Gene3D" id="1.10.1040.20">
    <property type="entry name" value="ProC-like, C-terminal domain"/>
    <property type="match status" value="1"/>
</dbReference>
<dbReference type="Gene3D" id="3.40.50.720">
    <property type="entry name" value="NAD(P)-binding Rossmann-like Domain"/>
    <property type="match status" value="1"/>
</dbReference>
<protein>
    <submittedName>
        <fullName evidence="3">Predicted oxidoreductase, contains short-chain dehydrogenase (SDR) and DUF2520 domains</fullName>
    </submittedName>
</protein>
<accession>A0A1H8EX97</accession>
<dbReference type="Pfam" id="PF10728">
    <property type="entry name" value="DUF2520"/>
    <property type="match status" value="1"/>
</dbReference>
<evidence type="ECO:0000313" key="3">
    <source>
        <dbReference type="EMBL" id="SEN24020.1"/>
    </source>
</evidence>
<evidence type="ECO:0000313" key="4">
    <source>
        <dbReference type="Proteomes" id="UP000199512"/>
    </source>
</evidence>
<dbReference type="SUPFAM" id="SSF51735">
    <property type="entry name" value="NAD(P)-binding Rossmann-fold domains"/>
    <property type="match status" value="1"/>
</dbReference>
<dbReference type="InterPro" id="IPR037108">
    <property type="entry name" value="TM1727-like_C_sf"/>
</dbReference>
<dbReference type="OrthoDB" id="9810755at2"/>
<proteinExistence type="predicted"/>
<evidence type="ECO:0000259" key="2">
    <source>
        <dbReference type="Pfam" id="PF10728"/>
    </source>
</evidence>
<feature type="domain" description="Putative oxidoreductase/dehydrogenase Rossmann-like" evidence="1">
    <location>
        <begin position="3"/>
        <end position="118"/>
    </location>
</feature>
<sequence>MNKVGIIGAGKVGTSIGKYLFSNTNKATLCGYYSKSMSSSDFASNFTRSAQFENLEELVKKCDILIITTPDDIIYEVWEEISKYNIQNKIVCHCSGSLSSEIFFNASEKAVKSCSMHPLMAVSDIRTSYVKMKDSYFTLEGDEDALKVMTELIREKGNKYKIINSQNKVKYHVASVFMSNLVIGIASMAFDLMDQCGFSEKESVEAMKFLALENMEKLFESDLESSLTGPIERNDCKTVSKHLKLLEELWDNQKLNTLNNAYRILSLCITEIAEKKHPDRDYSSIKSILKNRK</sequence>
<reference evidence="3 4" key="1">
    <citation type="submission" date="2016-10" db="EMBL/GenBank/DDBJ databases">
        <authorList>
            <person name="de Groot N.N."/>
        </authorList>
    </citation>
    <scope>NUCLEOTIDE SEQUENCE [LARGE SCALE GENOMIC DNA]</scope>
    <source>
        <strain evidence="3 4">Calf135</strain>
    </source>
</reference>
<dbReference type="STRING" id="215200.SAMN05216454_101280"/>